<protein>
    <recommendedName>
        <fullName evidence="2">Glycosyl hydrolase-like 10 domain-containing protein</fullName>
    </recommendedName>
</protein>
<proteinExistence type="predicted"/>
<dbReference type="InterPro" id="IPR052177">
    <property type="entry name" value="Divisome_Glycosyl_Hydrolase"/>
</dbReference>
<organism evidence="3 4">
    <name type="scientific">Novipirellula galeiformis</name>
    <dbReference type="NCBI Taxonomy" id="2528004"/>
    <lineage>
        <taxon>Bacteria</taxon>
        <taxon>Pseudomonadati</taxon>
        <taxon>Planctomycetota</taxon>
        <taxon>Planctomycetia</taxon>
        <taxon>Pirellulales</taxon>
        <taxon>Pirellulaceae</taxon>
        <taxon>Novipirellula</taxon>
    </lineage>
</organism>
<gene>
    <name evidence="3" type="ORF">Pla52o_00360</name>
</gene>
<keyword evidence="4" id="KW-1185">Reference proteome</keyword>
<evidence type="ECO:0000259" key="2">
    <source>
        <dbReference type="Pfam" id="PF02638"/>
    </source>
</evidence>
<reference evidence="3 4" key="1">
    <citation type="submission" date="2019-02" db="EMBL/GenBank/DDBJ databases">
        <title>Deep-cultivation of Planctomycetes and their phenomic and genomic characterization uncovers novel biology.</title>
        <authorList>
            <person name="Wiegand S."/>
            <person name="Jogler M."/>
            <person name="Boedeker C."/>
            <person name="Pinto D."/>
            <person name="Vollmers J."/>
            <person name="Rivas-Marin E."/>
            <person name="Kohn T."/>
            <person name="Peeters S.H."/>
            <person name="Heuer A."/>
            <person name="Rast P."/>
            <person name="Oberbeckmann S."/>
            <person name="Bunk B."/>
            <person name="Jeske O."/>
            <person name="Meyerdierks A."/>
            <person name="Storesund J.E."/>
            <person name="Kallscheuer N."/>
            <person name="Luecker S."/>
            <person name="Lage O.M."/>
            <person name="Pohl T."/>
            <person name="Merkel B.J."/>
            <person name="Hornburger P."/>
            <person name="Mueller R.-W."/>
            <person name="Bruemmer F."/>
            <person name="Labrenz M."/>
            <person name="Spormann A.M."/>
            <person name="Op Den Camp H."/>
            <person name="Overmann J."/>
            <person name="Amann R."/>
            <person name="Jetten M.S.M."/>
            <person name="Mascher T."/>
            <person name="Medema M.H."/>
            <person name="Devos D.P."/>
            <person name="Kaster A.-K."/>
            <person name="Ovreas L."/>
            <person name="Rohde M."/>
            <person name="Galperin M.Y."/>
            <person name="Jogler C."/>
        </authorList>
    </citation>
    <scope>NUCLEOTIDE SEQUENCE [LARGE SCALE GENOMIC DNA]</scope>
    <source>
        <strain evidence="3 4">Pla52o</strain>
    </source>
</reference>
<dbReference type="SUPFAM" id="SSF51445">
    <property type="entry name" value="(Trans)glycosidases"/>
    <property type="match status" value="1"/>
</dbReference>
<evidence type="ECO:0000313" key="3">
    <source>
        <dbReference type="EMBL" id="TWU26184.1"/>
    </source>
</evidence>
<keyword evidence="1" id="KW-0732">Signal</keyword>
<sequence>MRGFGVILILVLGCLLSASPMESWSEEPPAAPREFRAAWVATVENIDWPSKRGLSTADQKTEIDRILDVAADLNMNAIVLQVRTTADALYASELEPWSLYLTGTQGVAPAPYYDPLEYWVNAAHARGIELHAWFNPYRAQMKPGELADSHVSHTMPSSVIKYDRYLWMDPGNQQAAQHSLAVFNDVVRRYDIDGVHIDDYFYPYPVTQDGEKVPFPDDASWAQYQAGGGKLERDDWRRKNINDLIEQIYKTTHTIKPHVRFGISPFGIGRPGKAPGITGFDQYEELYADAALWLNEGWCDYFTPQLYWPIAQKAQSFPVLLDYWQSENTQSRYVWPGMYTSRVGDKNRGFEKQEIPDQIEVVRRRSEFPGHVHFSMKALLENREGLADTLKAGVYRSAALSPAMTWLDDSPPAAPKVKTEHTANGGRTLTLTPGDDEPVWLWGVWTRASDKWTFTTYPGPTPSIAVASSTTDWVVTAVDRCGNESSRVAGQ</sequence>
<accession>A0A5C6CRK8</accession>
<feature type="domain" description="Glycosyl hydrolase-like 10" evidence="2">
    <location>
        <begin position="34"/>
        <end position="334"/>
    </location>
</feature>
<dbReference type="Pfam" id="PF02638">
    <property type="entry name" value="GHL10"/>
    <property type="match status" value="1"/>
</dbReference>
<evidence type="ECO:0000256" key="1">
    <source>
        <dbReference type="ARBA" id="ARBA00022729"/>
    </source>
</evidence>
<dbReference type="PANTHER" id="PTHR43405:SF1">
    <property type="entry name" value="GLYCOSYL HYDROLASE DIGH"/>
    <property type="match status" value="1"/>
</dbReference>
<dbReference type="AlphaFoldDB" id="A0A5C6CRK8"/>
<dbReference type="InterPro" id="IPR003790">
    <property type="entry name" value="GHL10"/>
</dbReference>
<name>A0A5C6CRK8_9BACT</name>
<dbReference type="EMBL" id="SJPT01000001">
    <property type="protein sequence ID" value="TWU26184.1"/>
    <property type="molecule type" value="Genomic_DNA"/>
</dbReference>
<dbReference type="OrthoDB" id="9794671at2"/>
<dbReference type="Gene3D" id="3.20.20.80">
    <property type="entry name" value="Glycosidases"/>
    <property type="match status" value="1"/>
</dbReference>
<evidence type="ECO:0000313" key="4">
    <source>
        <dbReference type="Proteomes" id="UP000316304"/>
    </source>
</evidence>
<comment type="caution">
    <text evidence="3">The sequence shown here is derived from an EMBL/GenBank/DDBJ whole genome shotgun (WGS) entry which is preliminary data.</text>
</comment>
<dbReference type="PANTHER" id="PTHR43405">
    <property type="entry name" value="GLYCOSYL HYDROLASE DIGH"/>
    <property type="match status" value="1"/>
</dbReference>
<dbReference type="Proteomes" id="UP000316304">
    <property type="component" value="Unassembled WGS sequence"/>
</dbReference>
<dbReference type="InterPro" id="IPR017853">
    <property type="entry name" value="GH"/>
</dbReference>